<protein>
    <submittedName>
        <fullName evidence="2">FkbM family methyltransferase</fullName>
    </submittedName>
</protein>
<evidence type="ECO:0000313" key="3">
    <source>
        <dbReference type="Proteomes" id="UP000642919"/>
    </source>
</evidence>
<dbReference type="GO" id="GO:0008168">
    <property type="term" value="F:methyltransferase activity"/>
    <property type="evidence" value="ECO:0007669"/>
    <property type="project" value="UniProtKB-KW"/>
</dbReference>
<dbReference type="AlphaFoldDB" id="A0A841HFH9"/>
<dbReference type="EMBL" id="JACHGX010000020">
    <property type="protein sequence ID" value="MBB6091048.1"/>
    <property type="molecule type" value="Genomic_DNA"/>
</dbReference>
<reference evidence="2" key="1">
    <citation type="submission" date="2020-08" db="EMBL/GenBank/DDBJ databases">
        <title>Genomic Encyclopedia of Type Strains, Phase IV (KMG-IV): sequencing the most valuable type-strain genomes for metagenomic binning, comparative biology and taxonomic classification.</title>
        <authorList>
            <person name="Goeker M."/>
        </authorList>
    </citation>
    <scope>NUCLEOTIDE SEQUENCE</scope>
    <source>
        <strain evidence="2">DSM 669</strain>
    </source>
</reference>
<keyword evidence="2" id="KW-0808">Transferase</keyword>
<dbReference type="Pfam" id="PF05050">
    <property type="entry name" value="Methyltransf_21"/>
    <property type="match status" value="1"/>
</dbReference>
<gene>
    <name evidence="2" type="ORF">HNR49_002439</name>
</gene>
<dbReference type="RefSeq" id="WP_010901984.1">
    <property type="nucleotide sequence ID" value="NZ_JACHGX010000020.1"/>
</dbReference>
<dbReference type="SMR" id="A0A841HFH9"/>
<evidence type="ECO:0000259" key="1">
    <source>
        <dbReference type="Pfam" id="PF05050"/>
    </source>
</evidence>
<dbReference type="PANTHER" id="PTHR34203:SF15">
    <property type="entry name" value="SLL1173 PROTEIN"/>
    <property type="match status" value="1"/>
</dbReference>
<accession>A0A841HFH9</accession>
<feature type="domain" description="Methyltransferase FkbM" evidence="1">
    <location>
        <begin position="91"/>
        <end position="244"/>
    </location>
</feature>
<dbReference type="GeneID" id="68693032"/>
<dbReference type="OMA" id="AHCSHER"/>
<dbReference type="GO" id="GO:0032259">
    <property type="term" value="P:methylation"/>
    <property type="evidence" value="ECO:0007669"/>
    <property type="project" value="UniProtKB-KW"/>
</dbReference>
<comment type="caution">
    <text evidence="2">The sequence shown here is derived from an EMBL/GenBank/DDBJ whole genome shotgun (WGS) entry which is preliminary data.</text>
</comment>
<dbReference type="InterPro" id="IPR006342">
    <property type="entry name" value="FkbM_mtfrase"/>
</dbReference>
<dbReference type="NCBIfam" id="TIGR01444">
    <property type="entry name" value="fkbM_fam"/>
    <property type="match status" value="1"/>
</dbReference>
<evidence type="ECO:0000313" key="2">
    <source>
        <dbReference type="EMBL" id="MBB6091048.1"/>
    </source>
</evidence>
<dbReference type="InterPro" id="IPR052514">
    <property type="entry name" value="SAM-dependent_MTase"/>
</dbReference>
<dbReference type="Gene3D" id="3.40.50.150">
    <property type="entry name" value="Vaccinia Virus protein VP39"/>
    <property type="match status" value="1"/>
</dbReference>
<keyword evidence="2" id="KW-0489">Methyltransferase</keyword>
<dbReference type="PANTHER" id="PTHR34203">
    <property type="entry name" value="METHYLTRANSFERASE, FKBM FAMILY PROTEIN"/>
    <property type="match status" value="1"/>
</dbReference>
<dbReference type="Proteomes" id="UP000642919">
    <property type="component" value="Unassembled WGS sequence"/>
</dbReference>
<sequence length="259" mass="28842">MAISDRIMQSIQDGRIFSAIKDRFVAIPHVFATSSLSGEYLMEQAGIKADLSNTNIRPLVKYRLNTGYLEYEKTEVKFIQEYLPPELDVIDLGAGIGFTACVADRKLNQGRDVIAIEANPKLESSIKYNAGLNGSSVKVISAGYSPSVGTIEISDKDSYRSNSVYENTSDEVEVETTSLVEITNEFSIDSFSLISDIEGSEAELIQEIELIKSKCHTIIIEIHEEKNSAVKETISRLENEGFRLIDSEERVRVFQNQAL</sequence>
<organism evidence="2 3">
    <name type="scientific">Halobacterium salinarum</name>
    <name type="common">Halobacterium halobium</name>
    <dbReference type="NCBI Taxonomy" id="2242"/>
    <lineage>
        <taxon>Archaea</taxon>
        <taxon>Methanobacteriati</taxon>
        <taxon>Methanobacteriota</taxon>
        <taxon>Stenosarchaea group</taxon>
        <taxon>Halobacteria</taxon>
        <taxon>Halobacteriales</taxon>
        <taxon>Halobacteriaceae</taxon>
        <taxon>Halobacterium</taxon>
    </lineage>
</organism>
<dbReference type="InterPro" id="IPR029063">
    <property type="entry name" value="SAM-dependent_MTases_sf"/>
</dbReference>
<proteinExistence type="predicted"/>
<dbReference type="SUPFAM" id="SSF53335">
    <property type="entry name" value="S-adenosyl-L-methionine-dependent methyltransferases"/>
    <property type="match status" value="1"/>
</dbReference>
<name>A0A841HFH9_HALSI</name>